<reference evidence="13" key="1">
    <citation type="journal article" date="2023" name="G3 (Bethesda)">
        <title>Whole genome assemblies of Zophobas morio and Tenebrio molitor.</title>
        <authorList>
            <person name="Kaur S."/>
            <person name="Stinson S.A."/>
            <person name="diCenzo G.C."/>
        </authorList>
    </citation>
    <scope>NUCLEOTIDE SEQUENCE</scope>
    <source>
        <strain evidence="13">QUZm001</strain>
    </source>
</reference>
<evidence type="ECO:0000256" key="5">
    <source>
        <dbReference type="ARBA" id="ARBA00022670"/>
    </source>
</evidence>
<dbReference type="GO" id="GO:0005576">
    <property type="term" value="C:extracellular region"/>
    <property type="evidence" value="ECO:0007669"/>
    <property type="project" value="UniProtKB-SubCell"/>
</dbReference>
<evidence type="ECO:0000256" key="9">
    <source>
        <dbReference type="ARBA" id="ARBA00055847"/>
    </source>
</evidence>
<evidence type="ECO:0000313" key="14">
    <source>
        <dbReference type="Proteomes" id="UP001168821"/>
    </source>
</evidence>
<dbReference type="SUPFAM" id="SSF53474">
    <property type="entry name" value="alpha/beta-Hydrolases"/>
    <property type="match status" value="1"/>
</dbReference>
<keyword evidence="5" id="KW-0645">Protease</keyword>
<evidence type="ECO:0000256" key="12">
    <source>
        <dbReference type="SAM" id="SignalP"/>
    </source>
</evidence>
<dbReference type="PANTHER" id="PTHR11802:SF3">
    <property type="entry name" value="RETINOID-INDUCIBLE SERINE CARBOXYPEPTIDASE"/>
    <property type="match status" value="1"/>
</dbReference>
<protein>
    <recommendedName>
        <fullName evidence="10">Retinoid-inducible serine carboxypeptidase</fullName>
    </recommendedName>
    <alternativeName>
        <fullName evidence="11">Serine carboxypeptidase 1</fullName>
    </alternativeName>
</protein>
<dbReference type="GO" id="GO:0004185">
    <property type="term" value="F:serine-type carboxypeptidase activity"/>
    <property type="evidence" value="ECO:0007669"/>
    <property type="project" value="InterPro"/>
</dbReference>
<keyword evidence="7" id="KW-0378">Hydrolase</keyword>
<keyword evidence="14" id="KW-1185">Reference proteome</keyword>
<comment type="subcellular location">
    <subcellularLocation>
        <location evidence="1">Secreted</location>
    </subcellularLocation>
</comment>
<dbReference type="AlphaFoldDB" id="A0AA38MT91"/>
<organism evidence="13 14">
    <name type="scientific">Zophobas morio</name>
    <dbReference type="NCBI Taxonomy" id="2755281"/>
    <lineage>
        <taxon>Eukaryota</taxon>
        <taxon>Metazoa</taxon>
        <taxon>Ecdysozoa</taxon>
        <taxon>Arthropoda</taxon>
        <taxon>Hexapoda</taxon>
        <taxon>Insecta</taxon>
        <taxon>Pterygota</taxon>
        <taxon>Neoptera</taxon>
        <taxon>Endopterygota</taxon>
        <taxon>Coleoptera</taxon>
        <taxon>Polyphaga</taxon>
        <taxon>Cucujiformia</taxon>
        <taxon>Tenebrionidae</taxon>
        <taxon>Zophobas</taxon>
    </lineage>
</organism>
<evidence type="ECO:0000256" key="6">
    <source>
        <dbReference type="ARBA" id="ARBA00022729"/>
    </source>
</evidence>
<evidence type="ECO:0000256" key="2">
    <source>
        <dbReference type="ARBA" id="ARBA00009431"/>
    </source>
</evidence>
<dbReference type="GO" id="GO:0006508">
    <property type="term" value="P:proteolysis"/>
    <property type="evidence" value="ECO:0007669"/>
    <property type="project" value="UniProtKB-KW"/>
</dbReference>
<evidence type="ECO:0000313" key="13">
    <source>
        <dbReference type="EMBL" id="KAJ3666368.1"/>
    </source>
</evidence>
<keyword evidence="6 12" id="KW-0732">Signal</keyword>
<comment type="similarity">
    <text evidence="2">Belongs to the peptidase S10 family.</text>
</comment>
<sequence length="443" mass="49330">MKLIILVFFIATIAFARKGFGPTEQEWGFVTVREGANMFWWLQQTSADVENYTEKSLVIWLQEGPGASSTGYGNFAELGPLDADLNPRPTTWLNKYNVLFVDNPVGTGYSHADSSRALTTNNRQIADDFVVLLQGFYEAVPKLKKTPLYIFCESYGGKMTAEIALVVDQAIKAGTLDVQLLGIGLGDSWISPVDSVLTWGPYLLSVGAVDQNGYEQIQESAEATKAAFDEGDYSKSTDLWVSTEMLILSLTDNIDFYNILTKVGDVWGRKSKSINFVTGYQINFFAKIIKPFLTDDVDDKIDVLMNKQVKGALGLDVSWGDQSGGVFNALYEDFMKPVTEIVEELLNTTDIRVAVYNGQLDLIVDTPGTIKWVDELKFDGSSKWKNTDRKAIAVDATAEGYYKKLGNLAFYWVNRSGHMVPSDNPQAMDFILEDVINGKWNKQ</sequence>
<dbReference type="EMBL" id="JALNTZ010000001">
    <property type="protein sequence ID" value="KAJ3666368.1"/>
    <property type="molecule type" value="Genomic_DNA"/>
</dbReference>
<dbReference type="PRINTS" id="PR00724">
    <property type="entry name" value="CRBOXYPTASEC"/>
</dbReference>
<accession>A0AA38MT91</accession>
<dbReference type="InterPro" id="IPR029058">
    <property type="entry name" value="AB_hydrolase_fold"/>
</dbReference>
<evidence type="ECO:0000256" key="10">
    <source>
        <dbReference type="ARBA" id="ARBA00070242"/>
    </source>
</evidence>
<dbReference type="Proteomes" id="UP001168821">
    <property type="component" value="Unassembled WGS sequence"/>
</dbReference>
<evidence type="ECO:0000256" key="3">
    <source>
        <dbReference type="ARBA" id="ARBA00022525"/>
    </source>
</evidence>
<dbReference type="Pfam" id="PF00450">
    <property type="entry name" value="Peptidase_S10"/>
    <property type="match status" value="1"/>
</dbReference>
<name>A0AA38MT91_9CUCU</name>
<evidence type="ECO:0000256" key="1">
    <source>
        <dbReference type="ARBA" id="ARBA00004613"/>
    </source>
</evidence>
<evidence type="ECO:0000256" key="11">
    <source>
        <dbReference type="ARBA" id="ARBA00077736"/>
    </source>
</evidence>
<keyword evidence="4" id="KW-0121">Carboxypeptidase</keyword>
<proteinExistence type="inferred from homology"/>
<evidence type="ECO:0000256" key="8">
    <source>
        <dbReference type="ARBA" id="ARBA00023180"/>
    </source>
</evidence>
<dbReference type="PANTHER" id="PTHR11802">
    <property type="entry name" value="SERINE PROTEASE FAMILY S10 SERINE CARBOXYPEPTIDASE"/>
    <property type="match status" value="1"/>
</dbReference>
<gene>
    <name evidence="13" type="ORF">Zmor_001812</name>
</gene>
<keyword evidence="3" id="KW-0964">Secreted</keyword>
<evidence type="ECO:0000256" key="4">
    <source>
        <dbReference type="ARBA" id="ARBA00022645"/>
    </source>
</evidence>
<comment type="caution">
    <text evidence="13">The sequence shown here is derived from an EMBL/GenBank/DDBJ whole genome shotgun (WGS) entry which is preliminary data.</text>
</comment>
<feature type="chain" id="PRO_5041462822" description="Retinoid-inducible serine carboxypeptidase" evidence="12">
    <location>
        <begin position="17"/>
        <end position="443"/>
    </location>
</feature>
<dbReference type="FunFam" id="3.40.50.1820:FF:000075">
    <property type="entry name" value="Carboxypeptidase"/>
    <property type="match status" value="1"/>
</dbReference>
<keyword evidence="8" id="KW-0325">Glycoprotein</keyword>
<comment type="function">
    <text evidence="9">May be involved in vascular wall and kidney homeostasis.</text>
</comment>
<evidence type="ECO:0000256" key="7">
    <source>
        <dbReference type="ARBA" id="ARBA00022801"/>
    </source>
</evidence>
<feature type="signal peptide" evidence="12">
    <location>
        <begin position="1"/>
        <end position="16"/>
    </location>
</feature>
<dbReference type="Gene3D" id="3.40.50.1820">
    <property type="entry name" value="alpha/beta hydrolase"/>
    <property type="match status" value="1"/>
</dbReference>
<dbReference type="InterPro" id="IPR001563">
    <property type="entry name" value="Peptidase_S10"/>
</dbReference>